<dbReference type="SUPFAM" id="SSF52540">
    <property type="entry name" value="P-loop containing nucleoside triphosphate hydrolases"/>
    <property type="match status" value="4"/>
</dbReference>
<evidence type="ECO:0000256" key="4">
    <source>
        <dbReference type="ARBA" id="ARBA00022701"/>
    </source>
</evidence>
<keyword evidence="9 14" id="KW-0175">Coiled coil</keyword>
<dbReference type="Gene3D" id="6.10.140.1060">
    <property type="match status" value="1"/>
</dbReference>
<evidence type="ECO:0000256" key="5">
    <source>
        <dbReference type="ARBA" id="ARBA00022737"/>
    </source>
</evidence>
<dbReference type="Pfam" id="PF25007">
    <property type="entry name" value="DYH2-5-8_CC"/>
    <property type="match status" value="1"/>
</dbReference>
<dbReference type="Gene3D" id="1.20.920.20">
    <property type="match status" value="1"/>
</dbReference>
<dbReference type="InterPro" id="IPR024317">
    <property type="entry name" value="Dynein_heavy_chain_D4_dom"/>
</dbReference>
<dbReference type="Pfam" id="PF08393">
    <property type="entry name" value="DHC_N2"/>
    <property type="match status" value="1"/>
</dbReference>
<keyword evidence="6" id="KW-0547">Nucleotide-binding</keyword>
<dbReference type="Pfam" id="PF18198">
    <property type="entry name" value="AAA_lid_11"/>
    <property type="match status" value="1"/>
</dbReference>
<gene>
    <name evidence="17 18" type="primary">LOC100209217</name>
</gene>
<keyword evidence="3" id="KW-0963">Cytoplasm</keyword>
<dbReference type="InterPro" id="IPR004273">
    <property type="entry name" value="Dynein_heavy_D6_P-loop"/>
</dbReference>
<dbReference type="GeneID" id="100209217"/>
<dbReference type="Pfam" id="PF12781">
    <property type="entry name" value="AAA_9"/>
    <property type="match status" value="1"/>
</dbReference>
<dbReference type="InterPro" id="IPR043157">
    <property type="entry name" value="Dynein_AAA1S"/>
</dbReference>
<dbReference type="InterPro" id="IPR041658">
    <property type="entry name" value="AAA_lid_11"/>
</dbReference>
<dbReference type="InterPro" id="IPR043160">
    <property type="entry name" value="Dynein_C_barrel"/>
</dbReference>
<evidence type="ECO:0000256" key="6">
    <source>
        <dbReference type="ARBA" id="ARBA00022741"/>
    </source>
</evidence>
<dbReference type="InterPro" id="IPR041466">
    <property type="entry name" value="Dynein_AAA5_ext"/>
</dbReference>
<dbReference type="RefSeq" id="XP_065649321.1">
    <property type="nucleotide sequence ID" value="XM_065793249.1"/>
</dbReference>
<dbReference type="Gene3D" id="1.20.920.30">
    <property type="match status" value="1"/>
</dbReference>
<proteinExistence type="inferred from homology"/>
<dbReference type="InterPro" id="IPR042219">
    <property type="entry name" value="AAA_lid_11_sf"/>
</dbReference>
<keyword evidence="4" id="KW-0493">Microtubule</keyword>
<dbReference type="Gene3D" id="1.10.8.1220">
    <property type="match status" value="1"/>
</dbReference>
<dbReference type="InterPro" id="IPR027417">
    <property type="entry name" value="P-loop_NTPase"/>
</dbReference>
<evidence type="ECO:0000256" key="14">
    <source>
        <dbReference type="SAM" id="Coils"/>
    </source>
</evidence>
<evidence type="ECO:0000313" key="16">
    <source>
        <dbReference type="Proteomes" id="UP001652625"/>
    </source>
</evidence>
<dbReference type="Gene3D" id="1.10.472.130">
    <property type="match status" value="1"/>
</dbReference>
<comment type="similarity">
    <text evidence="2">Belongs to the dynein heavy chain family.</text>
</comment>
<dbReference type="Gene3D" id="1.10.8.720">
    <property type="entry name" value="Region D6 of dynein motor"/>
    <property type="match status" value="1"/>
</dbReference>
<dbReference type="InterPro" id="IPR013602">
    <property type="entry name" value="Dynein_heavy_linker"/>
</dbReference>
<dbReference type="Gene3D" id="1.20.140.100">
    <property type="entry name" value="Dynein heavy chain, N-terminal domain 2"/>
    <property type="match status" value="1"/>
</dbReference>
<keyword evidence="13" id="KW-0966">Cell projection</keyword>
<feature type="domain" description="AAA+ ATPase" evidence="15">
    <location>
        <begin position="2502"/>
        <end position="2650"/>
    </location>
</feature>
<dbReference type="InterPro" id="IPR056759">
    <property type="entry name" value="DYH2-5-8_CC"/>
</dbReference>
<dbReference type="SMART" id="SM00382">
    <property type="entry name" value="AAA"/>
    <property type="match status" value="3"/>
</dbReference>
<keyword evidence="5" id="KW-0677">Repeat</keyword>
<sequence>MRKISVLNDTRDPKRFLQQERFQKIELNRVKLDDRHNYVFMKISQVIFLDEQAVQEHLLNDEKFDLFEKFFCKNGMRTLMFYYQPCIVPMATTNVETPSNGANKLFIASGTSQRLTGTCMVFLRNSTESITTLNIAQETNFMSLSCTNGNLYSDIELILQGVLIPSIKSIKDWGDVGDNEASEFVDQLGEFTNKISLAKENELGRICLSAGDLHSVLGKMHSLNDYSAAASNVDLIVSIEKLVLVWIKQIEQVLIESKQIRKEADDIGPSDELLYWRKKMAKLNSLLGQIKSSSCRAAIGVLFAAKSQTIKHWKEFDCQITNAANEAKDNMKYLSTLEKIFVPLKKCSPLKMVEHLSTLMNGIQMIYSISQYYNTSERMTSLFVKITNQMITSCKSYIRQDSLALWTNPWNIITLKISECIKLNEEYQKSFQKTKMKLRESHNEKQFEFSETYIFGKFDAFCNRLTKIDDLLKTVESLSVLKKIKIEGIESILSHYVNLVSSIKNKNYDILDHRKNDFDADFEKFKVGVNSLQGELQTFIDSWFEKSFTTLQGLEFLDKFKRLLGIDLNLKNKYHKVLFNFTKEIDHIKKIYQKQKENPPCFRDMPPISSKIAWSRQLFRQIAHPMELLSRCEDLLKTPEANKVVKSYNRVARTLIEFEMVYHENWMKTVEHVKYSLSASLLVRHPETKVFHVNFDPHIFELMKEIKYMQKMSLEVPATAIELQLREPHIRLLHASICKCVDNFAVIKSKIPEVLLSLMQPIIRSTENVFKPGTSVLSWISLNTDIYLQAVKKSLHDLDLVVKRVTDLLKCGIEGTLESIRSIVLCEITDNIMHPFEFHASTERLCKAHSETLNLYCELTEFHTFTLLDMIKKHLKPKQLEELREDDIYPCRLMPDLVCGKGNKGNRCLECSPCNYWNFIFHFNMKTIEALTECVRLSLEFLKRKIYYSSHSIKKLPTFFSGSIVLQIPQVVMKDSLEIIQQWLNKSVQVILKAVENIYEWKYHNYFHPVTNQLTEDAGKGLASVKSVFKMVLEHKEIIKTVSILSSSISSLKVEVANVLEEFKQFQMLWKEEPKSGVSKFLSHNPSLEEFASVFLHYINLESSINVLPDNYTVGPIIYSSIPLKVALLNETQTWKQAYGKALAERAYHSMKNILHFIDNTNKQLTRPINDLDDVRSSMAALADIREAEIRVQMEITPIEESYALLNNYGLNEFNDNEHVDNLTYAWKKLKELASSVQQNLQKVQPQFKLNLLSGVKVFKQAVMLFYNDYLQKGPMVSGITTQEASERLSIFQIKFDELWRKYQTYSGGEELFGMPVTEYTELQNVKHDLGLLACFYTLHDSFMDSLNRYYEIQWSEVNIERVSLELLDFNKRTKRLPEESKSWPAFIELNKTIEEFIECCPLLEMMSNPALKERHWEQISLVTSYQFPAISSDYFTLRCLMNAPLLKFKEDIEDICISAVKEKDIEAKLQQVIFEWNTHELSFSLFKSRGELLLKGFETSEIISLMEDSLMILGSLLSNRYNAPLKSTIQKWILDLSNTIENIEKWLSVQNLWVYLEAVFVGGDIAKQLPMEAKRFNQIDKSWVKIMNRAHEIQNVVSCCVGDDTLTQLLPHLLEQLEICQKSLCGYLEKKRLIFPRFFFVSDPALLEILGQASDSHTIQSHLLAVFDNVNRVSFDEKHYDKILEICSKEGEKISLQNPVLASGNVETWLGFLLAESKNSLHYVIRMAKNSISEVNFQLINFLSSYPAQVSLLGLQMLWTMKSELALSKSKIDRKIMAQTNEYFLAVLNELIGVTTKDITQMERIKFETLVTIHVHQRDIFDDLVNLRIKSISDFEWLKQSRFYFHEESDKCLVSITNVTFVYQNEFLGCTDRLVITPLTDRCYITLAQALHMSMGGAPAGPAGTGKTETVKDMGKALGKYVVVFNCSDQMDYRGLGRIFKGLAQSGSWGCFDEFNRIELPVLSVAAQQIYIVLSAKKEHKNDFVFSDGDIVKLNSEFGLFLTMNPGYAGRQELPENLKVQFRTVAMMVPDRQIIIRVKLASCGFIQNIVLSRKFFMLYNLCDQQLSKQVHYDFGLRNILSVLRTLGAAKRINPNDSEEKILMQVLRDMNLSKLIDEDEPLFMSLINDLFPGFIVEKVGYPEIKNAIQKCTSDAKLIFHLPWVDKIIQLYETQLVRHGMMVLGPSGAGKTSCIQILMKSISLCGIPHREMRMNPKAITAPQMFGRLDAATNDWTDGIFSSLWRKTLKLKKGDNVWIVLDGPVDTIWIENLNSVLDDNKTLTLANGDRIPMAPCCKIVFEPHNIDNASPATVSRNGMVYMSSSGLDWKPVLKAWLNQLSPLQSDIFEALFNTHFADLHLYVQQNLVSKIKILEHNEINQAINILIGLMPKEDSQQIDKAYLNRLFVFSIMWSLGAVLELIDRKKLEEFIYENYSSVLDLPPVKEEETMFEYFIDNDGSWKHWNQEVKEFTLPFDSSLQFSSILVPTVDNARTHFLIDIIARQGKAVLLIGEQGTAKTVILKNFCNQYNPDEHMYKVMNFSSATLPLLFQRLIESYVDKRVGNTYGPSAGRKMTVFIDDINMPVVNEWGDQITNEIVRQLMECKGMYSIDKPGDFMNISDIQFVAAMVLPGGGRNDIPERLKRHFSIFNCTLPSNASIDKIFQTISCHYFSKEKGFSKEIQDLAYVLVKSTRKLWQFTKQNLLASPAKFHYIFNLRDLSRIWQGMLSIDASTAKNKQIFLNLWKHECCRVISDRFFVKSDVEWFENLITSIVKEDFDTECDITSALLKNEPYFVTFMKGEIGSAHAESVYEPLESIDSVKFQLDKYLKMYNEIVRGSELDLVFFKDAMVHLIKISRILKTPRGNALLVGVGGSGKQSLTRLASFIAGYSTFQITLTRSYNTPNLIDDLRKLYRIAGQQGKGVTFIFTDNEIKDEVFLEYINSVLASGEISNLFPQDEINEITDELIPVMKQEYPRRPPTLENLYDYFITRAKNNLHVVLCFSPVGDKFRNRALKFPGLLSGCTINWFSPWPTDALIAVSNHFLLKYNVVSSLDIVKPIVTTMGAFHSVVDETCLNYFERFRRQAHVTPKSYLSFISGFKLVYLEKQKEITMLSNRIKTGLEKLDGASKAVVELSQQLDSKEKDIIIASKKADSVLKEVTETAQAAEKVKSAVSIVKDKAQLIFDAISTDKLFAENKLKVAQPALDEAEAALNTIKPAHISNIRKLLKPPHLIMRIMDCILILFNHKMDPVAIDFEKNCVRPSWSESLRMMSQAGFLQSLLSFQKDSINGEMVELMEPYLAAEDYNLDAAKKACGDVAGLLSWTIAMSYFYGINKEVLPLKANLVVQLARLETAQKDLACAEAELNTKQHELDVAQKRFDDAMNEKQMLLDDADLCRLRMANAKALIDGLGGEKHRWTEQSKRYDEQIQRLVGDVLLATAFLSYSGPFNQEFRKVLISLWKKEMRINMITFNEDLSLVTFLTDAASINEWSLQGLPNDELSLQNGIIVSKASRYPLLIDPQGQGKAWIKNKEKTNDLCITSLNHKYFRSHLEDALSLGKPLLLEDVKEELDPVLDNVLEQNYIKSGRGFKVRLGDKEVDVMQGFRLYLTTKLPNPLYTPEVSAKTSIIDFTVTIKGLEDQLLGRVILKEKQELERERLNLIKEVAINNTKMNDLEDNLLHRLTSTKGSLVDDDTLIAVLQTTKQMSEEISEKLSSAKETELKINIALEEYRPVATRGSILYFLVVEMSFVNNMYQTSLRQFLRIFDRALEKSPKSPILLKRINSITEFLTYEVFIYMMRGFFEEHKFLFTLLLALKIDLHSGKIKQEEFDIFIKGGAALDLNIVQPKPKKWIQDVAWLNLVSLSKLTQFLQILVQVSNNDKNWKLWFDNLAPEDSVIPDGYNEALDDFRKLLLIRAWCPDRTINQARKYIASTIGVKYVEGILMNLDGTLEESNPLTPMICLLSMGSDPTAAIESLSKRKHLSCRSISMGQGQEVHARRLLQQCITEGGWVLLQNCHLGLNFMDELYDMLTTLESAHENFRLWMTTEVHPKFPINLLQISIKFTNEPPSGIKDGLKRTYVGMTQDQLDIVSLYQWKPLLYATAFLHSVVQERRKFGPLGWNIPYEFNMSDLSSSLQFVQNHLDELDFAKGVSWPTLCYMLGEVNYGGRVTDEYDKRLLNTFCLEWFNENLFNDKFEFHHGYGLPKCEQLTDILIYIQNLPAVDTPEVFGLHPNADITYQTKAAVDVLNTILNVQPKDKISSLGETKESSVYRIAEDMLKKLPSDYIPHEVRTRLQKMGQFLPMIIFLRQELACMQRIITVVRHTLNDLLLAIDGTIIMSNDLRDALDKIYNARVPLSWQKISWPSSTLGFWFTELIERNQQFSTWLFQGRPNLFWMTGFFNPQGFVTAMRQEITRAHKGWSLDTVVLANEVTRLFKEDITSPPTEGVYIYGLYLDGCSWDRRNFRLIESQSKMLFTPLPVVHLFASNAAIVKDVRFYLCPVYKTPQRTDLTYIFSLNLKTNINPNHWILRGVALLCDVKG</sequence>
<dbReference type="InterPro" id="IPR035706">
    <property type="entry name" value="AAA_9"/>
</dbReference>
<feature type="coiled-coil region" evidence="14">
    <location>
        <begin position="3342"/>
        <end position="3390"/>
    </location>
</feature>
<dbReference type="InterPro" id="IPR041228">
    <property type="entry name" value="Dynein_C"/>
</dbReference>
<dbReference type="InterPro" id="IPR041589">
    <property type="entry name" value="DNAH3_AAA_lid_1"/>
</dbReference>
<dbReference type="Pfam" id="PF12775">
    <property type="entry name" value="AAA_7"/>
    <property type="match status" value="1"/>
</dbReference>
<protein>
    <submittedName>
        <fullName evidence="17 18">Dynein axonemal heavy chain 5 isoform X3</fullName>
    </submittedName>
</protein>
<organism evidence="16 18">
    <name type="scientific">Hydra vulgaris</name>
    <name type="common">Hydra</name>
    <name type="synonym">Hydra attenuata</name>
    <dbReference type="NCBI Taxonomy" id="6087"/>
    <lineage>
        <taxon>Eukaryota</taxon>
        <taxon>Metazoa</taxon>
        <taxon>Cnidaria</taxon>
        <taxon>Hydrozoa</taxon>
        <taxon>Hydroidolina</taxon>
        <taxon>Anthoathecata</taxon>
        <taxon>Aplanulata</taxon>
        <taxon>Hydridae</taxon>
        <taxon>Hydra</taxon>
    </lineage>
</organism>
<dbReference type="Pfam" id="PF17857">
    <property type="entry name" value="AAA_lid_1"/>
    <property type="match status" value="1"/>
</dbReference>
<dbReference type="Proteomes" id="UP001652625">
    <property type="component" value="Chromosome 03"/>
</dbReference>
<evidence type="ECO:0000256" key="12">
    <source>
        <dbReference type="ARBA" id="ARBA00023212"/>
    </source>
</evidence>
<feature type="domain" description="AAA+ ATPase" evidence="15">
    <location>
        <begin position="1897"/>
        <end position="2041"/>
    </location>
</feature>
<evidence type="ECO:0000256" key="10">
    <source>
        <dbReference type="ARBA" id="ARBA00023069"/>
    </source>
</evidence>
<evidence type="ECO:0000256" key="9">
    <source>
        <dbReference type="ARBA" id="ARBA00023054"/>
    </source>
</evidence>
<dbReference type="RefSeq" id="XP_065649322.1">
    <property type="nucleotide sequence ID" value="XM_065793250.1"/>
</dbReference>
<keyword evidence="7" id="KW-0067">ATP-binding</keyword>
<feature type="domain" description="AAA+ ATPase" evidence="15">
    <location>
        <begin position="2176"/>
        <end position="2303"/>
    </location>
</feature>
<evidence type="ECO:0000256" key="13">
    <source>
        <dbReference type="ARBA" id="ARBA00023273"/>
    </source>
</evidence>
<dbReference type="InterPro" id="IPR024743">
    <property type="entry name" value="Dynein_HC_stalk"/>
</dbReference>
<dbReference type="Pfam" id="PF08385">
    <property type="entry name" value="DHC_N1"/>
    <property type="match status" value="1"/>
</dbReference>
<keyword evidence="8" id="KW-0243">Dynein</keyword>
<name>A0ABM4BJU1_HYDVU</name>
<evidence type="ECO:0000256" key="11">
    <source>
        <dbReference type="ARBA" id="ARBA00023175"/>
    </source>
</evidence>
<keyword evidence="10" id="KW-0969">Cilium</keyword>
<dbReference type="Pfam" id="PF12774">
    <property type="entry name" value="AAA_6"/>
    <property type="match status" value="1"/>
</dbReference>
<dbReference type="InterPro" id="IPR026983">
    <property type="entry name" value="DHC"/>
</dbReference>
<evidence type="ECO:0000313" key="17">
    <source>
        <dbReference type="RefSeq" id="XP_065649321.1"/>
    </source>
</evidence>
<dbReference type="Gene3D" id="3.40.50.300">
    <property type="entry name" value="P-loop containing nucleotide triphosphate hydrolases"/>
    <property type="match status" value="5"/>
</dbReference>
<dbReference type="Pfam" id="PF12777">
    <property type="entry name" value="MT"/>
    <property type="match status" value="1"/>
</dbReference>
<dbReference type="Gene3D" id="3.20.180.20">
    <property type="entry name" value="Dynein heavy chain, N-terminal domain 2"/>
    <property type="match status" value="1"/>
</dbReference>
<evidence type="ECO:0000256" key="2">
    <source>
        <dbReference type="ARBA" id="ARBA00008887"/>
    </source>
</evidence>
<evidence type="ECO:0000256" key="1">
    <source>
        <dbReference type="ARBA" id="ARBA00004430"/>
    </source>
</evidence>
<keyword evidence="16" id="KW-1185">Reference proteome</keyword>
<dbReference type="Gene3D" id="1.20.58.1120">
    <property type="match status" value="1"/>
</dbReference>
<dbReference type="InterPro" id="IPR035699">
    <property type="entry name" value="AAA_6"/>
</dbReference>
<comment type="subcellular location">
    <subcellularLocation>
        <location evidence="1">Cytoplasm</location>
        <location evidence="1">Cytoskeleton</location>
        <location evidence="1">Cilium axoneme</location>
    </subcellularLocation>
</comment>
<dbReference type="Pfam" id="PF03028">
    <property type="entry name" value="Dynein_heavy"/>
    <property type="match status" value="1"/>
</dbReference>
<dbReference type="PANTHER" id="PTHR46532:SF13">
    <property type="entry name" value="CYTOPLASMIC DYNEIN 1 HEAVY CHAIN 1"/>
    <property type="match status" value="1"/>
</dbReference>
<dbReference type="Gene3D" id="1.10.287.2620">
    <property type="match status" value="1"/>
</dbReference>
<dbReference type="Gene3D" id="1.20.1270.280">
    <property type="match status" value="1"/>
</dbReference>
<evidence type="ECO:0000313" key="18">
    <source>
        <dbReference type="RefSeq" id="XP_065649322.1"/>
    </source>
</evidence>
<dbReference type="Pfam" id="PF18199">
    <property type="entry name" value="Dynein_C"/>
    <property type="match status" value="1"/>
</dbReference>
<dbReference type="InterPro" id="IPR013594">
    <property type="entry name" value="Dynein_heavy_tail"/>
</dbReference>
<evidence type="ECO:0000256" key="7">
    <source>
        <dbReference type="ARBA" id="ARBA00022840"/>
    </source>
</evidence>
<dbReference type="InterPro" id="IPR003593">
    <property type="entry name" value="AAA+_ATPase"/>
</dbReference>
<dbReference type="InterPro" id="IPR042222">
    <property type="entry name" value="Dynein_2_N"/>
</dbReference>
<evidence type="ECO:0000256" key="3">
    <source>
        <dbReference type="ARBA" id="ARBA00022490"/>
    </source>
</evidence>
<evidence type="ECO:0000259" key="15">
    <source>
        <dbReference type="SMART" id="SM00382"/>
    </source>
</evidence>
<dbReference type="PANTHER" id="PTHR46532">
    <property type="entry name" value="MALE FERTILITY FACTOR KL5"/>
    <property type="match status" value="1"/>
</dbReference>
<dbReference type="Gene3D" id="3.10.490.20">
    <property type="match status" value="1"/>
</dbReference>
<dbReference type="Gene3D" id="1.10.8.710">
    <property type="match status" value="1"/>
</dbReference>
<keyword evidence="12" id="KW-0206">Cytoskeleton</keyword>
<dbReference type="Pfam" id="PF12780">
    <property type="entry name" value="AAA_8"/>
    <property type="match status" value="1"/>
</dbReference>
<reference evidence="17 18" key="1">
    <citation type="submission" date="2025-05" db="UniProtKB">
        <authorList>
            <consortium name="RefSeq"/>
        </authorList>
    </citation>
    <scope>IDENTIFICATION</scope>
</reference>
<accession>A0ABM4BJU1</accession>
<dbReference type="Pfam" id="PF17852">
    <property type="entry name" value="Dynein_AAA_lid"/>
    <property type="match status" value="1"/>
</dbReference>
<dbReference type="InterPro" id="IPR042228">
    <property type="entry name" value="Dynein_linker_3"/>
</dbReference>
<keyword evidence="11" id="KW-0505">Motor protein</keyword>
<evidence type="ECO:0000256" key="8">
    <source>
        <dbReference type="ARBA" id="ARBA00023017"/>
    </source>
</evidence>